<dbReference type="Pfam" id="PF05193">
    <property type="entry name" value="Peptidase_M16_C"/>
    <property type="match status" value="1"/>
</dbReference>
<evidence type="ECO:0000259" key="4">
    <source>
        <dbReference type="Pfam" id="PF00675"/>
    </source>
</evidence>
<dbReference type="PANTHER" id="PTHR11851">
    <property type="entry name" value="METALLOPROTEASE"/>
    <property type="match status" value="1"/>
</dbReference>
<evidence type="ECO:0000259" key="5">
    <source>
        <dbReference type="Pfam" id="PF05193"/>
    </source>
</evidence>
<feature type="domain" description="Peptidase M16 C-terminal" evidence="5">
    <location>
        <begin position="166"/>
        <end position="339"/>
    </location>
</feature>
<keyword evidence="7" id="KW-1185">Reference proteome</keyword>
<dbReference type="SUPFAM" id="SSF63411">
    <property type="entry name" value="LuxS/MPP-like metallohydrolase"/>
    <property type="match status" value="2"/>
</dbReference>
<dbReference type="GO" id="GO:0004222">
    <property type="term" value="F:metalloendopeptidase activity"/>
    <property type="evidence" value="ECO:0007669"/>
    <property type="project" value="UniProtKB-EC"/>
</dbReference>
<dbReference type="AlphaFoldDB" id="A0A518BAS7"/>
<evidence type="ECO:0000256" key="3">
    <source>
        <dbReference type="RuleBase" id="RU004447"/>
    </source>
</evidence>
<name>A0A518BAS7_9BACT</name>
<sequence>MKFHHQTLSNGLQIVAECNPDALSAALGFFVRAGARDETPEISGVSHFLEHMAFKGTDKRTAEDVNREFDEIGAKYNAYTAVDQTVYHAAVLPEYLPRAMDLLAGLIRPTLRVDDFDVEKQVILEEIAMYADLPSWTAYECAMRRQFADHGIGNSVLGTVDSVGALTADAMRAYHTDRYGANNIFVAATGKIDWHQLVDLIEEHCADWSAGASERGCDRTHRRDSDEIICTDAYVQESIVLVSDAPAADAPLRMASELLASIIGDDSGSRFHWALEEPGRVDSVEFAYYAYEDVGAFLTSIGCQPDLAEENLDIIKAIFREVAERGVEPEEIDQAKHRLGARIVLAAERPQNRLQSLADHWTYRQRYASVEEDLALLEAVTIEQTKELLDRYSLSNHLAVWLGPLKGDATASAPSLS</sequence>
<evidence type="ECO:0000313" key="7">
    <source>
        <dbReference type="Proteomes" id="UP000317093"/>
    </source>
</evidence>
<dbReference type="OrthoDB" id="9811314at2"/>
<dbReference type="Pfam" id="PF00675">
    <property type="entry name" value="Peptidase_M16"/>
    <property type="match status" value="1"/>
</dbReference>
<dbReference type="InterPro" id="IPR001431">
    <property type="entry name" value="Pept_M16_Zn_BS"/>
</dbReference>
<reference evidence="6 7" key="1">
    <citation type="submission" date="2019-02" db="EMBL/GenBank/DDBJ databases">
        <title>Deep-cultivation of Planctomycetes and their phenomic and genomic characterization uncovers novel biology.</title>
        <authorList>
            <person name="Wiegand S."/>
            <person name="Jogler M."/>
            <person name="Boedeker C."/>
            <person name="Pinto D."/>
            <person name="Vollmers J."/>
            <person name="Rivas-Marin E."/>
            <person name="Kohn T."/>
            <person name="Peeters S.H."/>
            <person name="Heuer A."/>
            <person name="Rast P."/>
            <person name="Oberbeckmann S."/>
            <person name="Bunk B."/>
            <person name="Jeske O."/>
            <person name="Meyerdierks A."/>
            <person name="Storesund J.E."/>
            <person name="Kallscheuer N."/>
            <person name="Luecker S."/>
            <person name="Lage O.M."/>
            <person name="Pohl T."/>
            <person name="Merkel B.J."/>
            <person name="Hornburger P."/>
            <person name="Mueller R.-W."/>
            <person name="Bruemmer F."/>
            <person name="Labrenz M."/>
            <person name="Spormann A.M."/>
            <person name="Op den Camp H."/>
            <person name="Overmann J."/>
            <person name="Amann R."/>
            <person name="Jetten M.S.M."/>
            <person name="Mascher T."/>
            <person name="Medema M.H."/>
            <person name="Devos D.P."/>
            <person name="Kaster A.-K."/>
            <person name="Ovreas L."/>
            <person name="Rohde M."/>
            <person name="Galperin M.Y."/>
            <person name="Jogler C."/>
        </authorList>
    </citation>
    <scope>NUCLEOTIDE SEQUENCE [LARGE SCALE GENOMIC DNA]</scope>
    <source>
        <strain evidence="6 7">Pan216</strain>
    </source>
</reference>
<dbReference type="GO" id="GO:0006508">
    <property type="term" value="P:proteolysis"/>
    <property type="evidence" value="ECO:0007669"/>
    <property type="project" value="UniProtKB-KW"/>
</dbReference>
<organism evidence="6 7">
    <name type="scientific">Kolteria novifilia</name>
    <dbReference type="NCBI Taxonomy" id="2527975"/>
    <lineage>
        <taxon>Bacteria</taxon>
        <taxon>Pseudomonadati</taxon>
        <taxon>Planctomycetota</taxon>
        <taxon>Planctomycetia</taxon>
        <taxon>Kolteriales</taxon>
        <taxon>Kolteriaceae</taxon>
        <taxon>Kolteria</taxon>
    </lineage>
</organism>
<proteinExistence type="inferred from homology"/>
<dbReference type="InterPro" id="IPR007863">
    <property type="entry name" value="Peptidase_M16_C"/>
</dbReference>
<evidence type="ECO:0000256" key="2">
    <source>
        <dbReference type="ARBA" id="ARBA00007261"/>
    </source>
</evidence>
<dbReference type="EC" id="3.4.24.55" evidence="6"/>
<dbReference type="Gene3D" id="3.30.830.10">
    <property type="entry name" value="Metalloenzyme, LuxS/M16 peptidase-like"/>
    <property type="match status" value="2"/>
</dbReference>
<keyword evidence="6" id="KW-0378">Hydrolase</keyword>
<feature type="domain" description="Peptidase M16 N-terminal" evidence="4">
    <location>
        <begin position="14"/>
        <end position="159"/>
    </location>
</feature>
<dbReference type="RefSeq" id="WP_145262033.1">
    <property type="nucleotide sequence ID" value="NZ_CP036279.1"/>
</dbReference>
<keyword evidence="6" id="KW-0645">Protease</keyword>
<dbReference type="InterPro" id="IPR011765">
    <property type="entry name" value="Pept_M16_N"/>
</dbReference>
<dbReference type="KEGG" id="knv:Pan216_49750"/>
<dbReference type="GO" id="GO:0046872">
    <property type="term" value="F:metal ion binding"/>
    <property type="evidence" value="ECO:0007669"/>
    <property type="project" value="InterPro"/>
</dbReference>
<dbReference type="PROSITE" id="PS00143">
    <property type="entry name" value="INSULINASE"/>
    <property type="match status" value="1"/>
</dbReference>
<dbReference type="Proteomes" id="UP000317093">
    <property type="component" value="Chromosome"/>
</dbReference>
<dbReference type="InterPro" id="IPR050361">
    <property type="entry name" value="MPP/UQCRC_Complex"/>
</dbReference>
<dbReference type="InterPro" id="IPR011249">
    <property type="entry name" value="Metalloenz_LuxS/M16"/>
</dbReference>
<comment type="cofactor">
    <cofactor evidence="1">
        <name>Zn(2+)</name>
        <dbReference type="ChEBI" id="CHEBI:29105"/>
    </cofactor>
</comment>
<dbReference type="PANTHER" id="PTHR11851:SF49">
    <property type="entry name" value="MITOCHONDRIAL-PROCESSING PEPTIDASE SUBUNIT ALPHA"/>
    <property type="match status" value="1"/>
</dbReference>
<comment type="similarity">
    <text evidence="2 3">Belongs to the peptidase M16 family.</text>
</comment>
<dbReference type="EMBL" id="CP036279">
    <property type="protein sequence ID" value="QDU64086.1"/>
    <property type="molecule type" value="Genomic_DNA"/>
</dbReference>
<evidence type="ECO:0000256" key="1">
    <source>
        <dbReference type="ARBA" id="ARBA00001947"/>
    </source>
</evidence>
<accession>A0A518BAS7</accession>
<protein>
    <submittedName>
        <fullName evidence="6">Protease 3</fullName>
        <ecNumber evidence="6">3.4.24.55</ecNumber>
    </submittedName>
</protein>
<gene>
    <name evidence="6" type="primary">ptrA_1</name>
    <name evidence="6" type="ORF">Pan216_49750</name>
</gene>
<evidence type="ECO:0000313" key="6">
    <source>
        <dbReference type="EMBL" id="QDU64086.1"/>
    </source>
</evidence>